<sequence>MKLLAQQLDGIKHIFRTCYFGDIHNTAGGCAADPTKLGLSKQLSCDVCTDNLCNGSTSIVAGAFLIVAAAFCRLFM</sequence>
<protein>
    <recommendedName>
        <fullName evidence="4">Protein sleepless</fullName>
    </recommendedName>
</protein>
<proteinExistence type="predicted"/>
<dbReference type="EnsemblMetazoa" id="MESCA005108-RA">
    <property type="protein sequence ID" value="MESCA005108-PA"/>
    <property type="gene ID" value="MESCA005108"/>
</dbReference>
<reference evidence="2" key="2">
    <citation type="submission" date="2015-06" db="UniProtKB">
        <authorList>
            <consortium name="EnsemblMetazoa"/>
        </authorList>
    </citation>
    <scope>IDENTIFICATION</scope>
</reference>
<dbReference type="EMBL" id="CAQQ02196164">
    <property type="status" value="NOT_ANNOTATED_CDS"/>
    <property type="molecule type" value="Genomic_DNA"/>
</dbReference>
<organism evidence="2 3">
    <name type="scientific">Megaselia scalaris</name>
    <name type="common">Humpbacked fly</name>
    <name type="synonym">Phora scalaris</name>
    <dbReference type="NCBI Taxonomy" id="36166"/>
    <lineage>
        <taxon>Eukaryota</taxon>
        <taxon>Metazoa</taxon>
        <taxon>Ecdysozoa</taxon>
        <taxon>Arthropoda</taxon>
        <taxon>Hexapoda</taxon>
        <taxon>Insecta</taxon>
        <taxon>Pterygota</taxon>
        <taxon>Neoptera</taxon>
        <taxon>Endopterygota</taxon>
        <taxon>Diptera</taxon>
        <taxon>Brachycera</taxon>
        <taxon>Muscomorpha</taxon>
        <taxon>Platypezoidea</taxon>
        <taxon>Phoridae</taxon>
        <taxon>Megaseliini</taxon>
        <taxon>Megaselia</taxon>
    </lineage>
</organism>
<dbReference type="HOGENOM" id="CLU_2657324_0_0_1"/>
<keyword evidence="1" id="KW-0812">Transmembrane</keyword>
<dbReference type="Proteomes" id="UP000015102">
    <property type="component" value="Unassembled WGS sequence"/>
</dbReference>
<keyword evidence="1" id="KW-1133">Transmembrane helix</keyword>
<keyword evidence="3" id="KW-1185">Reference proteome</keyword>
<dbReference type="AlphaFoldDB" id="T1GNF8"/>
<evidence type="ECO:0008006" key="4">
    <source>
        <dbReference type="Google" id="ProtNLM"/>
    </source>
</evidence>
<accession>T1GNF8</accession>
<evidence type="ECO:0000313" key="2">
    <source>
        <dbReference type="EnsemblMetazoa" id="MESCA005108-PA"/>
    </source>
</evidence>
<feature type="transmembrane region" description="Helical" evidence="1">
    <location>
        <begin position="59"/>
        <end position="75"/>
    </location>
</feature>
<name>T1GNF8_MEGSC</name>
<keyword evidence="1" id="KW-0472">Membrane</keyword>
<reference evidence="3" key="1">
    <citation type="submission" date="2013-02" db="EMBL/GenBank/DDBJ databases">
        <authorList>
            <person name="Hughes D."/>
        </authorList>
    </citation>
    <scope>NUCLEOTIDE SEQUENCE</scope>
    <source>
        <strain>Durham</strain>
        <strain evidence="3">NC isolate 2 -- Noor lab</strain>
    </source>
</reference>
<evidence type="ECO:0000256" key="1">
    <source>
        <dbReference type="SAM" id="Phobius"/>
    </source>
</evidence>
<evidence type="ECO:0000313" key="3">
    <source>
        <dbReference type="Proteomes" id="UP000015102"/>
    </source>
</evidence>
<dbReference type="EMBL" id="CAQQ02196165">
    <property type="status" value="NOT_ANNOTATED_CDS"/>
    <property type="molecule type" value="Genomic_DNA"/>
</dbReference>